<proteinExistence type="predicted"/>
<sequence>MWRKTKRVFPVLFLILLLSACSKKSEHQDAKSLPQKDAVPAKPAPEEPPISYKKYKGAWFDIAYPFSFKAENSQKSSTSINGFDSAVFTSADGSVQFYIFSPQWSGDAKDIALKSNEIKTDSSTEIINGLTVRRWTIQAKDGSYFRSYESTSETESKINKIFGIKYSSQKELDRYRQAYLHFKNSLQQYAD</sequence>
<protein>
    <recommendedName>
        <fullName evidence="4">Lipocalin/cytosolic fatty-acid binding domain-containing protein</fullName>
    </recommendedName>
</protein>
<accession>A0ABT3JP55</accession>
<dbReference type="Proteomes" id="UP001209107">
    <property type="component" value="Unassembled WGS sequence"/>
</dbReference>
<keyword evidence="3" id="KW-1185">Reference proteome</keyword>
<feature type="chain" id="PRO_5045368811" description="Lipocalin/cytosolic fatty-acid binding domain-containing protein" evidence="1">
    <location>
        <begin position="25"/>
        <end position="191"/>
    </location>
</feature>
<gene>
    <name evidence="2" type="ORF">OK344_10090</name>
</gene>
<keyword evidence="1" id="KW-0732">Signal</keyword>
<organism evidence="2 3">
    <name type="scientific">Kaistella yananensis</name>
    <dbReference type="NCBI Taxonomy" id="2989820"/>
    <lineage>
        <taxon>Bacteria</taxon>
        <taxon>Pseudomonadati</taxon>
        <taxon>Bacteroidota</taxon>
        <taxon>Flavobacteriia</taxon>
        <taxon>Flavobacteriales</taxon>
        <taxon>Weeksellaceae</taxon>
        <taxon>Chryseobacterium group</taxon>
        <taxon>Kaistella</taxon>
    </lineage>
</organism>
<reference evidence="2 3" key="1">
    <citation type="submission" date="2022-10" db="EMBL/GenBank/DDBJ databases">
        <title>Kaistella sp. BT-6-1-3.</title>
        <authorList>
            <person name="Ai J."/>
            <person name="Deng Z."/>
        </authorList>
    </citation>
    <scope>NUCLEOTIDE SEQUENCE [LARGE SCALE GENOMIC DNA]</scope>
    <source>
        <strain evidence="2 3">BT6-1-3</strain>
    </source>
</reference>
<name>A0ABT3JP55_9FLAO</name>
<dbReference type="EMBL" id="JAPCHZ010000005">
    <property type="protein sequence ID" value="MCW4452557.1"/>
    <property type="molecule type" value="Genomic_DNA"/>
</dbReference>
<evidence type="ECO:0008006" key="4">
    <source>
        <dbReference type="Google" id="ProtNLM"/>
    </source>
</evidence>
<feature type="signal peptide" evidence="1">
    <location>
        <begin position="1"/>
        <end position="24"/>
    </location>
</feature>
<dbReference type="RefSeq" id="WP_265144674.1">
    <property type="nucleotide sequence ID" value="NZ_JAPCHZ010000005.1"/>
</dbReference>
<comment type="caution">
    <text evidence="2">The sequence shown here is derived from an EMBL/GenBank/DDBJ whole genome shotgun (WGS) entry which is preliminary data.</text>
</comment>
<evidence type="ECO:0000256" key="1">
    <source>
        <dbReference type="SAM" id="SignalP"/>
    </source>
</evidence>
<dbReference type="PROSITE" id="PS51257">
    <property type="entry name" value="PROKAR_LIPOPROTEIN"/>
    <property type="match status" value="1"/>
</dbReference>
<evidence type="ECO:0000313" key="2">
    <source>
        <dbReference type="EMBL" id="MCW4452557.1"/>
    </source>
</evidence>
<evidence type="ECO:0000313" key="3">
    <source>
        <dbReference type="Proteomes" id="UP001209107"/>
    </source>
</evidence>